<organism evidence="2 3">
    <name type="scientific">Caerostris darwini</name>
    <dbReference type="NCBI Taxonomy" id="1538125"/>
    <lineage>
        <taxon>Eukaryota</taxon>
        <taxon>Metazoa</taxon>
        <taxon>Ecdysozoa</taxon>
        <taxon>Arthropoda</taxon>
        <taxon>Chelicerata</taxon>
        <taxon>Arachnida</taxon>
        <taxon>Araneae</taxon>
        <taxon>Araneomorphae</taxon>
        <taxon>Entelegynae</taxon>
        <taxon>Araneoidea</taxon>
        <taxon>Araneidae</taxon>
        <taxon>Caerostris</taxon>
    </lineage>
</organism>
<accession>A0AAV4QG52</accession>
<reference evidence="2 3" key="1">
    <citation type="submission" date="2021-06" db="EMBL/GenBank/DDBJ databases">
        <title>Caerostris darwini draft genome.</title>
        <authorList>
            <person name="Kono N."/>
            <person name="Arakawa K."/>
        </authorList>
    </citation>
    <scope>NUCLEOTIDE SEQUENCE [LARGE SCALE GENOMIC DNA]</scope>
</reference>
<evidence type="ECO:0000256" key="1">
    <source>
        <dbReference type="SAM" id="MobiDB-lite"/>
    </source>
</evidence>
<proteinExistence type="predicted"/>
<feature type="region of interest" description="Disordered" evidence="1">
    <location>
        <begin position="1"/>
        <end position="31"/>
    </location>
</feature>
<name>A0AAV4QG52_9ARAC</name>
<dbReference type="Proteomes" id="UP001054837">
    <property type="component" value="Unassembled WGS sequence"/>
</dbReference>
<feature type="region of interest" description="Disordered" evidence="1">
    <location>
        <begin position="140"/>
        <end position="171"/>
    </location>
</feature>
<comment type="caution">
    <text evidence="2">The sequence shown here is derived from an EMBL/GenBank/DDBJ whole genome shotgun (WGS) entry which is preliminary data.</text>
</comment>
<keyword evidence="3" id="KW-1185">Reference proteome</keyword>
<sequence length="185" mass="20748">MLLHEANGEIVENDVNMTESSTLSPENSLPETNSDLLTLKTTRPASPSSYIVTDDFIYDNKQLMGHINNMRQQLKYFEVQLQFNPDPEKTASIQAGLLTASQEIDATIAKLGVPLAKLPTTPEETSRIIKAVTETRNLPTMPRLQQQQHTRTLPQSQSNRSNVKSRQTHSWTILESDAQDGFIDL</sequence>
<protein>
    <submittedName>
        <fullName evidence="2">Uncharacterized protein</fullName>
    </submittedName>
</protein>
<evidence type="ECO:0000313" key="3">
    <source>
        <dbReference type="Proteomes" id="UP001054837"/>
    </source>
</evidence>
<gene>
    <name evidence="2" type="ORF">CDAR_293131</name>
</gene>
<feature type="compositionally biased region" description="Polar residues" evidence="1">
    <location>
        <begin position="15"/>
        <end position="31"/>
    </location>
</feature>
<evidence type="ECO:0000313" key="2">
    <source>
        <dbReference type="EMBL" id="GIY08272.1"/>
    </source>
</evidence>
<dbReference type="EMBL" id="BPLQ01004481">
    <property type="protein sequence ID" value="GIY08272.1"/>
    <property type="molecule type" value="Genomic_DNA"/>
</dbReference>
<dbReference type="AlphaFoldDB" id="A0AAV4QG52"/>